<organism evidence="4 5">
    <name type="scientific">Amphiplicatus metriothermophilus</name>
    <dbReference type="NCBI Taxonomy" id="1519374"/>
    <lineage>
        <taxon>Bacteria</taxon>
        <taxon>Pseudomonadati</taxon>
        <taxon>Pseudomonadota</taxon>
        <taxon>Alphaproteobacteria</taxon>
        <taxon>Parvularculales</taxon>
        <taxon>Parvularculaceae</taxon>
        <taxon>Amphiplicatus</taxon>
    </lineage>
</organism>
<dbReference type="InterPro" id="IPR011006">
    <property type="entry name" value="CheY-like_superfamily"/>
</dbReference>
<keyword evidence="5" id="KW-1185">Reference proteome</keyword>
<evidence type="ECO:0000256" key="1">
    <source>
        <dbReference type="ARBA" id="ARBA00022553"/>
    </source>
</evidence>
<sequence length="155" mass="16124">MRRGTQGRAGDFGAGNGCMAMKTCLIVEDSALIREIAARIVRELGFEPREASSADDAVALCAQSKPDVVLLDWDLPGLGALDFLRGVGGLEAEARPTIVLCATEHDPQQFALAHAAGVAGHLMKPFDARLIAEKFVELGLIPAGAAQTVAAGKAS</sequence>
<protein>
    <submittedName>
        <fullName evidence="4">Two-component system, chemotaxis family, response regulator CheY</fullName>
    </submittedName>
</protein>
<dbReference type="InterPro" id="IPR050595">
    <property type="entry name" value="Bact_response_regulator"/>
</dbReference>
<dbReference type="AlphaFoldDB" id="A0A239PU59"/>
<dbReference type="SUPFAM" id="SSF52172">
    <property type="entry name" value="CheY-like"/>
    <property type="match status" value="1"/>
</dbReference>
<dbReference type="PANTHER" id="PTHR44591:SF3">
    <property type="entry name" value="RESPONSE REGULATORY DOMAIN-CONTAINING PROTEIN"/>
    <property type="match status" value="1"/>
</dbReference>
<dbReference type="Gene3D" id="3.40.50.2300">
    <property type="match status" value="1"/>
</dbReference>
<dbReference type="PANTHER" id="PTHR44591">
    <property type="entry name" value="STRESS RESPONSE REGULATOR PROTEIN 1"/>
    <property type="match status" value="1"/>
</dbReference>
<evidence type="ECO:0000313" key="5">
    <source>
        <dbReference type="Proteomes" id="UP000198346"/>
    </source>
</evidence>
<reference evidence="4 5" key="1">
    <citation type="submission" date="2017-07" db="EMBL/GenBank/DDBJ databases">
        <authorList>
            <person name="Sun Z.S."/>
            <person name="Albrecht U."/>
            <person name="Echele G."/>
            <person name="Lee C.C."/>
        </authorList>
    </citation>
    <scope>NUCLEOTIDE SEQUENCE [LARGE SCALE GENOMIC DNA]</scope>
    <source>
        <strain evidence="4 5">CGMCC 1.12710</strain>
    </source>
</reference>
<feature type="domain" description="Response regulatory" evidence="3">
    <location>
        <begin position="23"/>
        <end position="139"/>
    </location>
</feature>
<gene>
    <name evidence="4" type="ORF">SAMN06297382_1625</name>
</gene>
<dbReference type="SMART" id="SM00448">
    <property type="entry name" value="REC"/>
    <property type="match status" value="1"/>
</dbReference>
<proteinExistence type="predicted"/>
<evidence type="ECO:0000259" key="3">
    <source>
        <dbReference type="PROSITE" id="PS50110"/>
    </source>
</evidence>
<dbReference type="PROSITE" id="PS50110">
    <property type="entry name" value="RESPONSE_REGULATORY"/>
    <property type="match status" value="1"/>
</dbReference>
<dbReference type="CDD" id="cd00156">
    <property type="entry name" value="REC"/>
    <property type="match status" value="1"/>
</dbReference>
<dbReference type="InterPro" id="IPR001789">
    <property type="entry name" value="Sig_transdc_resp-reg_receiver"/>
</dbReference>
<dbReference type="Proteomes" id="UP000198346">
    <property type="component" value="Unassembled WGS sequence"/>
</dbReference>
<feature type="modified residue" description="4-aspartylphosphate" evidence="2">
    <location>
        <position position="72"/>
    </location>
</feature>
<evidence type="ECO:0000256" key="2">
    <source>
        <dbReference type="PROSITE-ProRule" id="PRU00169"/>
    </source>
</evidence>
<accession>A0A239PU59</accession>
<dbReference type="GO" id="GO:0000160">
    <property type="term" value="P:phosphorelay signal transduction system"/>
    <property type="evidence" value="ECO:0007669"/>
    <property type="project" value="InterPro"/>
</dbReference>
<evidence type="ECO:0000313" key="4">
    <source>
        <dbReference type="EMBL" id="SNT73227.1"/>
    </source>
</evidence>
<dbReference type="EMBL" id="FZQA01000003">
    <property type="protein sequence ID" value="SNT73227.1"/>
    <property type="molecule type" value="Genomic_DNA"/>
</dbReference>
<keyword evidence="1 2" id="KW-0597">Phosphoprotein</keyword>
<name>A0A239PU59_9PROT</name>
<dbReference type="Pfam" id="PF00072">
    <property type="entry name" value="Response_reg"/>
    <property type="match status" value="1"/>
</dbReference>